<dbReference type="Proteomes" id="UP001254832">
    <property type="component" value="Unassembled WGS sequence"/>
</dbReference>
<protein>
    <submittedName>
        <fullName evidence="3">Transcriptional regulator with XRE-family HTH domain</fullName>
    </submittedName>
</protein>
<reference evidence="3" key="1">
    <citation type="submission" date="2023-07" db="EMBL/GenBank/DDBJ databases">
        <title>Sorghum-associated microbial communities from plants grown in Nebraska, USA.</title>
        <authorList>
            <person name="Schachtman D."/>
        </authorList>
    </citation>
    <scope>NUCLEOTIDE SEQUENCE</scope>
    <source>
        <strain evidence="3">BE80</strain>
    </source>
</reference>
<dbReference type="PANTHER" id="PTHR46797:SF1">
    <property type="entry name" value="METHYLPHOSPHONATE SYNTHASE"/>
    <property type="match status" value="1"/>
</dbReference>
<proteinExistence type="predicted"/>
<keyword evidence="1" id="KW-0238">DNA-binding</keyword>
<evidence type="ECO:0000259" key="2">
    <source>
        <dbReference type="PROSITE" id="PS50943"/>
    </source>
</evidence>
<dbReference type="GO" id="GO:0003677">
    <property type="term" value="F:DNA binding"/>
    <property type="evidence" value="ECO:0007669"/>
    <property type="project" value="UniProtKB-KW"/>
</dbReference>
<comment type="caution">
    <text evidence="3">The sequence shown here is derived from an EMBL/GenBank/DDBJ whole genome shotgun (WGS) entry which is preliminary data.</text>
</comment>
<dbReference type="InterPro" id="IPR010982">
    <property type="entry name" value="Lambda_DNA-bd_dom_sf"/>
</dbReference>
<dbReference type="GO" id="GO:0005829">
    <property type="term" value="C:cytosol"/>
    <property type="evidence" value="ECO:0007669"/>
    <property type="project" value="TreeGrafter"/>
</dbReference>
<feature type="domain" description="HTH cro/C1-type" evidence="2">
    <location>
        <begin position="8"/>
        <end position="62"/>
    </location>
</feature>
<dbReference type="Pfam" id="PF01381">
    <property type="entry name" value="HTH_3"/>
    <property type="match status" value="1"/>
</dbReference>
<dbReference type="SMART" id="SM00530">
    <property type="entry name" value="HTH_XRE"/>
    <property type="match status" value="1"/>
</dbReference>
<dbReference type="Gene3D" id="1.10.260.40">
    <property type="entry name" value="lambda repressor-like DNA-binding domains"/>
    <property type="match status" value="1"/>
</dbReference>
<sequence>MSTLGERIKHLRELKGLSQKDLSEKTQLTIVQLSRYETNHRKPDPDALSRLVTVLETSADYLIGLNSEPLKSSARELNAKFSFYMSHPVYGVFLKEFLNAPDQLKNETKHFFEFITHNYEGLELKQDQTQEDIRKNPIRWGTH</sequence>
<dbReference type="SUPFAM" id="SSF47413">
    <property type="entry name" value="lambda repressor-like DNA-binding domains"/>
    <property type="match status" value="1"/>
</dbReference>
<dbReference type="AlphaFoldDB" id="A0AAP5H1K7"/>
<dbReference type="CDD" id="cd00093">
    <property type="entry name" value="HTH_XRE"/>
    <property type="match status" value="1"/>
</dbReference>
<evidence type="ECO:0000256" key="1">
    <source>
        <dbReference type="ARBA" id="ARBA00023125"/>
    </source>
</evidence>
<evidence type="ECO:0000313" key="4">
    <source>
        <dbReference type="Proteomes" id="UP001254832"/>
    </source>
</evidence>
<name>A0AAP5H1K7_PAEAM</name>
<dbReference type="EMBL" id="JAVDTR010000008">
    <property type="protein sequence ID" value="MDR6724629.1"/>
    <property type="molecule type" value="Genomic_DNA"/>
</dbReference>
<dbReference type="InterPro" id="IPR050807">
    <property type="entry name" value="TransReg_Diox_bact_type"/>
</dbReference>
<dbReference type="PROSITE" id="PS50943">
    <property type="entry name" value="HTH_CROC1"/>
    <property type="match status" value="1"/>
</dbReference>
<organism evidence="3 4">
    <name type="scientific">Paenibacillus amylolyticus</name>
    <dbReference type="NCBI Taxonomy" id="1451"/>
    <lineage>
        <taxon>Bacteria</taxon>
        <taxon>Bacillati</taxon>
        <taxon>Bacillota</taxon>
        <taxon>Bacilli</taxon>
        <taxon>Bacillales</taxon>
        <taxon>Paenibacillaceae</taxon>
        <taxon>Paenibacillus</taxon>
    </lineage>
</organism>
<dbReference type="RefSeq" id="WP_056704071.1">
    <property type="nucleotide sequence ID" value="NZ_JAVDTR010000008.1"/>
</dbReference>
<dbReference type="GO" id="GO:0003700">
    <property type="term" value="F:DNA-binding transcription factor activity"/>
    <property type="evidence" value="ECO:0007669"/>
    <property type="project" value="TreeGrafter"/>
</dbReference>
<gene>
    <name evidence="3" type="ORF">J2W91_003097</name>
</gene>
<accession>A0AAP5H1K7</accession>
<dbReference type="InterPro" id="IPR001387">
    <property type="entry name" value="Cro/C1-type_HTH"/>
</dbReference>
<evidence type="ECO:0000313" key="3">
    <source>
        <dbReference type="EMBL" id="MDR6724629.1"/>
    </source>
</evidence>
<dbReference type="PANTHER" id="PTHR46797">
    <property type="entry name" value="HTH-TYPE TRANSCRIPTIONAL REGULATOR"/>
    <property type="match status" value="1"/>
</dbReference>